<dbReference type="AlphaFoldDB" id="A0AAD6YZM0"/>
<reference evidence="1" key="1">
    <citation type="submission" date="2023-03" db="EMBL/GenBank/DDBJ databases">
        <title>Massive genome expansion in bonnet fungi (Mycena s.s.) driven by repeated elements and novel gene families across ecological guilds.</title>
        <authorList>
            <consortium name="Lawrence Berkeley National Laboratory"/>
            <person name="Harder C.B."/>
            <person name="Miyauchi S."/>
            <person name="Viragh M."/>
            <person name="Kuo A."/>
            <person name="Thoen E."/>
            <person name="Andreopoulos B."/>
            <person name="Lu D."/>
            <person name="Skrede I."/>
            <person name="Drula E."/>
            <person name="Henrissat B."/>
            <person name="Morin E."/>
            <person name="Kohler A."/>
            <person name="Barry K."/>
            <person name="LaButti K."/>
            <person name="Morin E."/>
            <person name="Salamov A."/>
            <person name="Lipzen A."/>
            <person name="Mereny Z."/>
            <person name="Hegedus B."/>
            <person name="Baldrian P."/>
            <person name="Stursova M."/>
            <person name="Weitz H."/>
            <person name="Taylor A."/>
            <person name="Grigoriev I.V."/>
            <person name="Nagy L.G."/>
            <person name="Martin F."/>
            <person name="Kauserud H."/>
        </authorList>
    </citation>
    <scope>NUCLEOTIDE SEQUENCE</scope>
    <source>
        <strain evidence="1">CBHHK002</strain>
    </source>
</reference>
<accession>A0AAD6YZM0</accession>
<name>A0AAD6YZM0_9AGAR</name>
<keyword evidence="2" id="KW-1185">Reference proteome</keyword>
<comment type="caution">
    <text evidence="1">The sequence shown here is derived from an EMBL/GenBank/DDBJ whole genome shotgun (WGS) entry which is preliminary data.</text>
</comment>
<dbReference type="EMBL" id="JARIHO010000117">
    <property type="protein sequence ID" value="KAJ7302350.1"/>
    <property type="molecule type" value="Genomic_DNA"/>
</dbReference>
<dbReference type="Proteomes" id="UP001218218">
    <property type="component" value="Unassembled WGS sequence"/>
</dbReference>
<organism evidence="1 2">
    <name type="scientific">Mycena albidolilacea</name>
    <dbReference type="NCBI Taxonomy" id="1033008"/>
    <lineage>
        <taxon>Eukaryota</taxon>
        <taxon>Fungi</taxon>
        <taxon>Dikarya</taxon>
        <taxon>Basidiomycota</taxon>
        <taxon>Agaricomycotina</taxon>
        <taxon>Agaricomycetes</taxon>
        <taxon>Agaricomycetidae</taxon>
        <taxon>Agaricales</taxon>
        <taxon>Marasmiineae</taxon>
        <taxon>Mycenaceae</taxon>
        <taxon>Mycena</taxon>
    </lineage>
</organism>
<protein>
    <submittedName>
        <fullName evidence="1">Uncharacterized protein</fullName>
    </submittedName>
</protein>
<sequence length="157" mass="17589">MALSNALNPIIHPDIRKHFDGSNLTVFETMITHILTDCHVDGYRTGKITCPAGATGPTTATDWSSATLTYAEWTARNEWVHSTIVLNVIDIIELGMKDTGAAKELWNSIITKYHNKSMMAVAHAKDNITHKIYNPTNLIDDHFKYHNVLCQGHNFGR</sequence>
<evidence type="ECO:0000313" key="1">
    <source>
        <dbReference type="EMBL" id="KAJ7302350.1"/>
    </source>
</evidence>
<proteinExistence type="predicted"/>
<evidence type="ECO:0000313" key="2">
    <source>
        <dbReference type="Proteomes" id="UP001218218"/>
    </source>
</evidence>
<gene>
    <name evidence="1" type="ORF">DFH08DRAFT_977926</name>
</gene>